<reference evidence="1" key="2">
    <citation type="journal article" date="2023" name="BMC Genomics">
        <title>Pest status, molecular evolution, and epigenetic factors derived from the genome assembly of Frankliniella fusca, a thysanopteran phytovirus vector.</title>
        <authorList>
            <person name="Catto M.A."/>
            <person name="Labadie P.E."/>
            <person name="Jacobson A.L."/>
            <person name="Kennedy G.G."/>
            <person name="Srinivasan R."/>
            <person name="Hunt B.G."/>
        </authorList>
    </citation>
    <scope>NUCLEOTIDE SEQUENCE</scope>
    <source>
        <strain evidence="1">PL_HMW_Pooled</strain>
    </source>
</reference>
<keyword evidence="2" id="KW-1185">Reference proteome</keyword>
<dbReference type="EMBL" id="JAHWGI010000451">
    <property type="protein sequence ID" value="KAK3915693.1"/>
    <property type="molecule type" value="Genomic_DNA"/>
</dbReference>
<dbReference type="Proteomes" id="UP001219518">
    <property type="component" value="Unassembled WGS sequence"/>
</dbReference>
<evidence type="ECO:0000313" key="1">
    <source>
        <dbReference type="EMBL" id="KAK3915693.1"/>
    </source>
</evidence>
<organism evidence="1 2">
    <name type="scientific">Frankliniella fusca</name>
    <dbReference type="NCBI Taxonomy" id="407009"/>
    <lineage>
        <taxon>Eukaryota</taxon>
        <taxon>Metazoa</taxon>
        <taxon>Ecdysozoa</taxon>
        <taxon>Arthropoda</taxon>
        <taxon>Hexapoda</taxon>
        <taxon>Insecta</taxon>
        <taxon>Pterygota</taxon>
        <taxon>Neoptera</taxon>
        <taxon>Paraneoptera</taxon>
        <taxon>Thysanoptera</taxon>
        <taxon>Terebrantia</taxon>
        <taxon>Thripoidea</taxon>
        <taxon>Thripidae</taxon>
        <taxon>Frankliniella</taxon>
    </lineage>
</organism>
<gene>
    <name evidence="1" type="ORF">KUF71_025012</name>
</gene>
<comment type="caution">
    <text evidence="1">The sequence shown here is derived from an EMBL/GenBank/DDBJ whole genome shotgun (WGS) entry which is preliminary data.</text>
</comment>
<dbReference type="AlphaFoldDB" id="A0AAE1LDJ5"/>
<accession>A0AAE1LDJ5</accession>
<reference evidence="1" key="1">
    <citation type="submission" date="2021-07" db="EMBL/GenBank/DDBJ databases">
        <authorList>
            <person name="Catto M.A."/>
            <person name="Jacobson A."/>
            <person name="Kennedy G."/>
            <person name="Labadie P."/>
            <person name="Hunt B.G."/>
            <person name="Srinivasan R."/>
        </authorList>
    </citation>
    <scope>NUCLEOTIDE SEQUENCE</scope>
    <source>
        <strain evidence="1">PL_HMW_Pooled</strain>
        <tissue evidence="1">Head</tissue>
    </source>
</reference>
<feature type="non-terminal residue" evidence="1">
    <location>
        <position position="1"/>
    </location>
</feature>
<name>A0AAE1LDJ5_9NEOP</name>
<proteinExistence type="predicted"/>
<evidence type="ECO:0000313" key="2">
    <source>
        <dbReference type="Proteomes" id="UP001219518"/>
    </source>
</evidence>
<protein>
    <submittedName>
        <fullName evidence="1">RING finger protein 112</fullName>
    </submittedName>
</protein>
<sequence length="205" mass="23078">MSLTVLVVKGNLYSLDEANTFSLNLGPICNFKRKSLYTYLGSRRLRVRLVEELYECDGQRHNEAADQDVEHPGDVAQRQLVGVVLQTRDGRSAKRLVSSPFSPSSRTHRLICSRMGDLGGVPMPKPLLSRLGPTFIVSHGSRSFVYSFLGDSSSSAYLPRERRTRWMPSSYELTNTCLCESMNSHIRLYTVICDRCVAADRRSDP</sequence>